<dbReference type="Proteomes" id="UP001176940">
    <property type="component" value="Unassembled WGS sequence"/>
</dbReference>
<feature type="region of interest" description="Disordered" evidence="6">
    <location>
        <begin position="266"/>
        <end position="308"/>
    </location>
</feature>
<feature type="region of interest" description="Disordered" evidence="6">
    <location>
        <begin position="78"/>
        <end position="254"/>
    </location>
</feature>
<comment type="similarity">
    <text evidence="4">Belongs to the cingulin family.</text>
</comment>
<evidence type="ECO:0000256" key="4">
    <source>
        <dbReference type="ARBA" id="ARBA00038467"/>
    </source>
</evidence>
<comment type="subcellular location">
    <subcellularLocation>
        <location evidence="1">Cell junction</location>
        <location evidence="1">Tight junction</location>
    </subcellularLocation>
</comment>
<feature type="compositionally biased region" description="Polar residues" evidence="6">
    <location>
        <begin position="116"/>
        <end position="132"/>
    </location>
</feature>
<feature type="region of interest" description="Disordered" evidence="6">
    <location>
        <begin position="443"/>
        <end position="462"/>
    </location>
</feature>
<feature type="region of interest" description="Disordered" evidence="6">
    <location>
        <begin position="413"/>
        <end position="437"/>
    </location>
</feature>
<keyword evidence="9" id="KW-1185">Reference proteome</keyword>
<evidence type="ECO:0000256" key="6">
    <source>
        <dbReference type="SAM" id="MobiDB-lite"/>
    </source>
</evidence>
<keyword evidence="2" id="KW-0965">Cell junction</keyword>
<evidence type="ECO:0000259" key="7">
    <source>
        <dbReference type="Pfam" id="PF01576"/>
    </source>
</evidence>
<keyword evidence="2" id="KW-0796">Tight junction</keyword>
<evidence type="ECO:0000256" key="2">
    <source>
        <dbReference type="ARBA" id="ARBA00022427"/>
    </source>
</evidence>
<feature type="region of interest" description="Disordered" evidence="6">
    <location>
        <begin position="1177"/>
        <end position="1196"/>
    </location>
</feature>
<feature type="compositionally biased region" description="Polar residues" evidence="6">
    <location>
        <begin position="183"/>
        <end position="209"/>
    </location>
</feature>
<evidence type="ECO:0000313" key="8">
    <source>
        <dbReference type="EMBL" id="CAJ0941910.1"/>
    </source>
</evidence>
<name>A0ABN9LKV8_9NEOB</name>
<protein>
    <recommendedName>
        <fullName evidence="5">Cingulin</fullName>
    </recommendedName>
</protein>
<dbReference type="SUPFAM" id="SSF90257">
    <property type="entry name" value="Myosin rod fragments"/>
    <property type="match status" value="1"/>
</dbReference>
<comment type="caution">
    <text evidence="8">The sequence shown here is derived from an EMBL/GenBank/DDBJ whole genome shotgun (WGS) entry which is preliminary data.</text>
</comment>
<feature type="region of interest" description="Disordered" evidence="6">
    <location>
        <begin position="1027"/>
        <end position="1046"/>
    </location>
</feature>
<dbReference type="SUPFAM" id="SSF58104">
    <property type="entry name" value="Methyl-accepting chemotaxis protein (MCP) signaling domain"/>
    <property type="match status" value="1"/>
</dbReference>
<feature type="compositionally biased region" description="Basic and acidic residues" evidence="6">
    <location>
        <begin position="278"/>
        <end position="293"/>
    </location>
</feature>
<gene>
    <name evidence="8" type="ORF">RIMI_LOCUS9395336</name>
</gene>
<dbReference type="PANTHER" id="PTHR46349:SF4">
    <property type="entry name" value="CINGULIN"/>
    <property type="match status" value="1"/>
</dbReference>
<evidence type="ECO:0000256" key="3">
    <source>
        <dbReference type="ARBA" id="ARBA00023054"/>
    </source>
</evidence>
<proteinExistence type="inferred from homology"/>
<dbReference type="PANTHER" id="PTHR46349">
    <property type="entry name" value="CINGULIN-LIKE PROTEIN 1-RELATED"/>
    <property type="match status" value="1"/>
</dbReference>
<reference evidence="8" key="1">
    <citation type="submission" date="2023-07" db="EMBL/GenBank/DDBJ databases">
        <authorList>
            <person name="Stuckert A."/>
        </authorList>
    </citation>
    <scope>NUCLEOTIDE SEQUENCE</scope>
</reference>
<organism evidence="8 9">
    <name type="scientific">Ranitomeya imitator</name>
    <name type="common">mimic poison frog</name>
    <dbReference type="NCBI Taxonomy" id="111125"/>
    <lineage>
        <taxon>Eukaryota</taxon>
        <taxon>Metazoa</taxon>
        <taxon>Chordata</taxon>
        <taxon>Craniata</taxon>
        <taxon>Vertebrata</taxon>
        <taxon>Euteleostomi</taxon>
        <taxon>Amphibia</taxon>
        <taxon>Batrachia</taxon>
        <taxon>Anura</taxon>
        <taxon>Neobatrachia</taxon>
        <taxon>Hyloidea</taxon>
        <taxon>Dendrobatidae</taxon>
        <taxon>Dendrobatinae</taxon>
        <taxon>Ranitomeya</taxon>
    </lineage>
</organism>
<sequence>MERRVHGEMAEQHLPVGQGVQIRFIDDLKENRKPKSIRSKQDSYGVAIRVQGIDGQPFVVLNSGDKTKSSYGVQIKTNSAYGNASPNSTSEYQGLSTRASRTVHTNSSELEMPDNPYSNRSCHQTGSQCSSTSDEEQTSRPRSKPRALQPARREELGRSQSHGSLLDAEQEDSYGYDGHYSERSSTLDTTYSQSSGSRGSLKKTSNGEVTTGKYKPATSQQPASFLGSLQRKNGFPTSSSPKLPSDDIDTKPLSSVDDLINKFDKVQMRGRTARRSQAMKDERKRSQSLDGRKSQQGTTDYREVQTTERSVQQIHRQDNLAFDRASLEREGVNKTRLTKEWLAQTLEDPFPPSLQTVQSELQLKSTPDLLKGQQQDDPTREMVYSILRDGSNESDAFLRKKTSLLLEKLQSFQASPGDDTRTLDSKKDSERRVSELKQQLEDEMKQRMRQEASHPKASTQRLEIQLEESVEECRKLKELLEKKKNELNSMSQELIEVRMSKEQVETKLRSLEGKFQDAKEVNQMRAKGATGEKHSLLKELQEMQEELDAVLQIRYKQDDLLRQKERELTALKGALKEEVASHDQELERVRAQYQSDVQQLRKNMDNVSQDQLSLESERQKINQVVRNLQRELEESSEEINQWKEMFQKNKEDLRKTKEEVLQLKLEKEESEDELSEMKNRFSLVQSELNQVRKGSVDAEEAEVTRRELQRFQEQVKQLMHEKQRLDETLRQRDRELSALKGALKDEVSGRDQDIEQLREQFNRELHESKKEYDEHMRELQQFQDQVKPLMQEKEQLEDSLYQRDRELSALKGALKEEVSSHDREAEKMREKFNKDLQQTKRDYENLLKVNKKLEDGKAHAEHMHQVIETTLQDTRDENDDLRRKILGLEAQVKELKTFSDDLQRAETRLKDRMGRMETERKKMEESLGEATDQSQEFATARREMENRLDEAQRNLKRLTLEYEELQECYQEEIKQKDQLKKTKNELEDQKRLLDKSMDKLTKQLDSMSHESRDSLELLQAQLEEYKEKARKEMSDSQKQAKEKAAEAERLQFNVNRLQEEVQRLKLAHQESQAEKESAVLDKELVNQRLQSLEQDIESKKQVQDDRSRQVKVLEDKMKRLEVELDEEKNSVELLTDRVKRCRDQMEQLRAELLQERTRRQDLECDKISLERQNKDLKNRLSGMEGQQKPSSSVSQLEAKLQELQEHLQQEEREKNTLLSSNRKLERKLKELNIQLEDERLQVNDQKDQAGHISILSDCNIMLSPQLSNNSYILFGLLSST</sequence>
<evidence type="ECO:0000256" key="5">
    <source>
        <dbReference type="ARBA" id="ARBA00044075"/>
    </source>
</evidence>
<feature type="compositionally biased region" description="Basic and acidic residues" evidence="6">
    <location>
        <begin position="418"/>
        <end position="437"/>
    </location>
</feature>
<evidence type="ECO:0000256" key="1">
    <source>
        <dbReference type="ARBA" id="ARBA00004435"/>
    </source>
</evidence>
<dbReference type="Pfam" id="PF01576">
    <property type="entry name" value="Myosin_tail_1"/>
    <property type="match status" value="1"/>
</dbReference>
<dbReference type="EMBL" id="CAUEEQ010019452">
    <property type="protein sequence ID" value="CAJ0941910.1"/>
    <property type="molecule type" value="Genomic_DNA"/>
</dbReference>
<dbReference type="InterPro" id="IPR002928">
    <property type="entry name" value="Myosin_tail"/>
</dbReference>
<keyword evidence="3" id="KW-0175">Coiled coil</keyword>
<accession>A0ABN9LKV8</accession>
<feature type="compositionally biased region" description="Basic and acidic residues" evidence="6">
    <location>
        <begin position="443"/>
        <end position="454"/>
    </location>
</feature>
<feature type="domain" description="Myosin tail" evidence="7">
    <location>
        <begin position="1071"/>
        <end position="1250"/>
    </location>
</feature>
<feature type="compositionally biased region" description="Polar residues" evidence="6">
    <location>
        <begin position="78"/>
        <end position="109"/>
    </location>
</feature>
<evidence type="ECO:0000313" key="9">
    <source>
        <dbReference type="Proteomes" id="UP001176940"/>
    </source>
</evidence>